<evidence type="ECO:0000313" key="2">
    <source>
        <dbReference type="EMBL" id="GEM40246.1"/>
    </source>
</evidence>
<dbReference type="EMBL" id="BJXA01000034">
    <property type="protein sequence ID" value="GEM40246.1"/>
    <property type="molecule type" value="Genomic_DNA"/>
</dbReference>
<feature type="chain" id="PRO_5022083615" evidence="1">
    <location>
        <begin position="24"/>
        <end position="122"/>
    </location>
</feature>
<name>A0A511MK01_9NOCA</name>
<reference evidence="2 3" key="1">
    <citation type="submission" date="2019-07" db="EMBL/GenBank/DDBJ databases">
        <title>Whole genome shotgun sequence of Nocardia ninae NBRC 108245.</title>
        <authorList>
            <person name="Hosoyama A."/>
            <person name="Uohara A."/>
            <person name="Ohji S."/>
            <person name="Ichikawa N."/>
        </authorList>
    </citation>
    <scope>NUCLEOTIDE SEQUENCE [LARGE SCALE GENOMIC DNA]</scope>
    <source>
        <strain evidence="2 3">NBRC 108245</strain>
    </source>
</reference>
<protein>
    <submittedName>
        <fullName evidence="2">Uncharacterized protein</fullName>
    </submittedName>
</protein>
<evidence type="ECO:0000256" key="1">
    <source>
        <dbReference type="SAM" id="SignalP"/>
    </source>
</evidence>
<dbReference type="AlphaFoldDB" id="A0A511MK01"/>
<sequence length="122" mass="12579">MRNSVLVAPLFATAFMLAGTSTAAAETTANAIGGAEQITVSVNSDEKYWVGMVQVDDQLQDFVLGPGGEGIVGPSYVIKNVRPGSHRVVITVGVDGGFGNTMLDRNIEVTKADAPPTGSAGR</sequence>
<dbReference type="RefSeq" id="WP_147135264.1">
    <property type="nucleotide sequence ID" value="NZ_BJXA01000034.1"/>
</dbReference>
<proteinExistence type="predicted"/>
<accession>A0A511MK01</accession>
<organism evidence="2 3">
    <name type="scientific">Nocardia ninae NBRC 108245</name>
    <dbReference type="NCBI Taxonomy" id="1210091"/>
    <lineage>
        <taxon>Bacteria</taxon>
        <taxon>Bacillati</taxon>
        <taxon>Actinomycetota</taxon>
        <taxon>Actinomycetes</taxon>
        <taxon>Mycobacteriales</taxon>
        <taxon>Nocardiaceae</taxon>
        <taxon>Nocardia</taxon>
    </lineage>
</organism>
<feature type="signal peptide" evidence="1">
    <location>
        <begin position="1"/>
        <end position="23"/>
    </location>
</feature>
<dbReference type="OrthoDB" id="9987514at2"/>
<gene>
    <name evidence="2" type="ORF">NN4_47650</name>
</gene>
<keyword evidence="3" id="KW-1185">Reference proteome</keyword>
<dbReference type="Proteomes" id="UP000321424">
    <property type="component" value="Unassembled WGS sequence"/>
</dbReference>
<evidence type="ECO:0000313" key="3">
    <source>
        <dbReference type="Proteomes" id="UP000321424"/>
    </source>
</evidence>
<keyword evidence="1" id="KW-0732">Signal</keyword>
<comment type="caution">
    <text evidence="2">The sequence shown here is derived from an EMBL/GenBank/DDBJ whole genome shotgun (WGS) entry which is preliminary data.</text>
</comment>